<organism evidence="2 3">
    <name type="scientific">Coniella lustricola</name>
    <dbReference type="NCBI Taxonomy" id="2025994"/>
    <lineage>
        <taxon>Eukaryota</taxon>
        <taxon>Fungi</taxon>
        <taxon>Dikarya</taxon>
        <taxon>Ascomycota</taxon>
        <taxon>Pezizomycotina</taxon>
        <taxon>Sordariomycetes</taxon>
        <taxon>Sordariomycetidae</taxon>
        <taxon>Diaporthales</taxon>
        <taxon>Schizoparmaceae</taxon>
        <taxon>Coniella</taxon>
    </lineage>
</organism>
<evidence type="ECO:0000256" key="1">
    <source>
        <dbReference type="SAM" id="MobiDB-lite"/>
    </source>
</evidence>
<feature type="region of interest" description="Disordered" evidence="1">
    <location>
        <begin position="1"/>
        <end position="32"/>
    </location>
</feature>
<gene>
    <name evidence="2" type="ORF">BD289DRAFT_372358</name>
</gene>
<accession>A0A2T3A2E5</accession>
<proteinExistence type="predicted"/>
<name>A0A2T3A2E5_9PEZI</name>
<sequence>MDQLKNSFNSTGNTGAVNQQQPAGAQKEDYLDKAFDMGAKKSGHQVDRNTAEKITDGARGLFEKATGKQVNSKISN</sequence>
<dbReference type="InParanoid" id="A0A2T3A2E5"/>
<evidence type="ECO:0000313" key="2">
    <source>
        <dbReference type="EMBL" id="PSR81646.1"/>
    </source>
</evidence>
<evidence type="ECO:0000313" key="3">
    <source>
        <dbReference type="Proteomes" id="UP000241462"/>
    </source>
</evidence>
<dbReference type="AlphaFoldDB" id="A0A2T3A2E5"/>
<feature type="compositionally biased region" description="Polar residues" evidence="1">
    <location>
        <begin position="1"/>
        <end position="23"/>
    </location>
</feature>
<protein>
    <submittedName>
        <fullName evidence="2">Uncharacterized protein</fullName>
    </submittedName>
</protein>
<dbReference type="EMBL" id="KZ678497">
    <property type="protein sequence ID" value="PSR81646.1"/>
    <property type="molecule type" value="Genomic_DNA"/>
</dbReference>
<keyword evidence="3" id="KW-1185">Reference proteome</keyword>
<reference evidence="2 3" key="1">
    <citation type="journal article" date="2018" name="Mycol. Prog.">
        <title>Coniella lustricola, a new species from submerged detritus.</title>
        <authorList>
            <person name="Raudabaugh D.B."/>
            <person name="Iturriaga T."/>
            <person name="Carver A."/>
            <person name="Mondo S."/>
            <person name="Pangilinan J."/>
            <person name="Lipzen A."/>
            <person name="He G."/>
            <person name="Amirebrahimi M."/>
            <person name="Grigoriev I.V."/>
            <person name="Miller A.N."/>
        </authorList>
    </citation>
    <scope>NUCLEOTIDE SEQUENCE [LARGE SCALE GENOMIC DNA]</scope>
    <source>
        <strain evidence="2 3">B22-T-1</strain>
    </source>
</reference>
<dbReference type="OrthoDB" id="3050608at2759"/>
<dbReference type="Proteomes" id="UP000241462">
    <property type="component" value="Unassembled WGS sequence"/>
</dbReference>